<dbReference type="HOGENOM" id="CLU_3308956_0_0_6"/>
<evidence type="ECO:0000256" key="1">
    <source>
        <dbReference type="SAM" id="Phobius"/>
    </source>
</evidence>
<keyword evidence="3" id="KW-1185">Reference proteome</keyword>
<proteinExistence type="predicted"/>
<feature type="transmembrane region" description="Helical" evidence="1">
    <location>
        <begin position="6"/>
        <end position="29"/>
    </location>
</feature>
<organism evidence="2 3">
    <name type="scientific">Klebsiella aerogenes (strain ATCC 13048 / DSM 30053 / CCUG 1429 / JCM 1235 / KCTC 2190 / NBRC 13534 / NCIMB 10102 / NCTC 10006 / CDC 819-56)</name>
    <name type="common">Enterobacter aerogenes</name>
    <dbReference type="NCBI Taxonomy" id="1028307"/>
    <lineage>
        <taxon>Bacteria</taxon>
        <taxon>Pseudomonadati</taxon>
        <taxon>Pseudomonadota</taxon>
        <taxon>Gammaproteobacteria</taxon>
        <taxon>Enterobacterales</taxon>
        <taxon>Enterobacteriaceae</taxon>
        <taxon>Klebsiella/Raoultella group</taxon>
        <taxon>Klebsiella</taxon>
    </lineage>
</organism>
<sequence length="39" mass="4593">MIFKFLSYGLIIIPQAAIHFLFIPVLFLMQGYINMTRCQ</sequence>
<dbReference type="KEGG" id="eae:EAE_20365"/>
<keyword evidence="1" id="KW-1133">Transmembrane helix</keyword>
<keyword evidence="1" id="KW-0812">Transmembrane</keyword>
<dbReference type="EMBL" id="CP002824">
    <property type="protein sequence ID" value="AEG98980.1"/>
    <property type="molecule type" value="Genomic_DNA"/>
</dbReference>
<evidence type="ECO:0000313" key="3">
    <source>
        <dbReference type="Proteomes" id="UP000008881"/>
    </source>
</evidence>
<accession>A0A0H3FTB5</accession>
<gene>
    <name evidence="2" type="ordered locus">EAE_20365</name>
</gene>
<reference evidence="2 3" key="1">
    <citation type="journal article" date="2012" name="J. Bacteriol.">
        <title>Complete genome sequence of Enterobacter aerogenes KCTC 2190.</title>
        <authorList>
            <person name="Shin S.H."/>
            <person name="Kim S."/>
            <person name="Kim J.Y."/>
            <person name="Lee S."/>
            <person name="Um Y."/>
            <person name="Oh M.K."/>
            <person name="Kim Y.R."/>
            <person name="Lee J."/>
            <person name="Yang K.S."/>
        </authorList>
    </citation>
    <scope>NUCLEOTIDE SEQUENCE [LARGE SCALE GENOMIC DNA]</scope>
    <source>
        <strain evidence="2 3">KCTC 2190</strain>
    </source>
</reference>
<name>A0A0H3FTB5_KLEAK</name>
<keyword evidence="1" id="KW-0472">Membrane</keyword>
<dbReference type="AlphaFoldDB" id="A0A0H3FTB5"/>
<dbReference type="Proteomes" id="UP000008881">
    <property type="component" value="Chromosome"/>
</dbReference>
<protein>
    <submittedName>
        <fullName evidence="2">Uncharacterized protein</fullName>
    </submittedName>
</protein>
<evidence type="ECO:0000313" key="2">
    <source>
        <dbReference type="EMBL" id="AEG98980.1"/>
    </source>
</evidence>